<dbReference type="Pfam" id="PF00809">
    <property type="entry name" value="Pterin_bind"/>
    <property type="match status" value="1"/>
</dbReference>
<dbReference type="PANTHER" id="PTHR20941">
    <property type="entry name" value="FOLATE SYNTHESIS PROTEINS"/>
    <property type="match status" value="1"/>
</dbReference>
<evidence type="ECO:0000256" key="7">
    <source>
        <dbReference type="ARBA" id="ARBA00009951"/>
    </source>
</evidence>
<comment type="catalytic activity">
    <reaction evidence="2">
        <text>6-hydroxymethyl-7,8-dihydropterin + ATP = (7,8-dihydropterin-6-yl)methyl diphosphate + AMP + H(+)</text>
        <dbReference type="Rhea" id="RHEA:11412"/>
        <dbReference type="ChEBI" id="CHEBI:15378"/>
        <dbReference type="ChEBI" id="CHEBI:30616"/>
        <dbReference type="ChEBI" id="CHEBI:44841"/>
        <dbReference type="ChEBI" id="CHEBI:72950"/>
        <dbReference type="ChEBI" id="CHEBI:456215"/>
        <dbReference type="EC" id="2.7.6.3"/>
    </reaction>
</comment>
<dbReference type="GO" id="GO:0004156">
    <property type="term" value="F:dihydropteroate synthase activity"/>
    <property type="evidence" value="ECO:0007669"/>
    <property type="project" value="UniProtKB-EC"/>
</dbReference>
<protein>
    <recommendedName>
        <fullName evidence="16">Pterin-binding domain-containing protein</fullName>
    </recommendedName>
</protein>
<accession>A0A9P6DW64</accession>
<proteinExistence type="inferred from homology"/>
<name>A0A9P6DW64_9AGAM</name>
<evidence type="ECO:0000256" key="9">
    <source>
        <dbReference type="ARBA" id="ARBA00022723"/>
    </source>
</evidence>
<dbReference type="Pfam" id="PF01288">
    <property type="entry name" value="HPPK"/>
    <property type="match status" value="1"/>
</dbReference>
<dbReference type="GO" id="GO:0004150">
    <property type="term" value="F:dihydroneopterin aldolase activity"/>
    <property type="evidence" value="ECO:0007669"/>
    <property type="project" value="InterPro"/>
</dbReference>
<dbReference type="InterPro" id="IPR035907">
    <property type="entry name" value="Hppk_sf"/>
</dbReference>
<keyword evidence="10" id="KW-0547">Nucleotide-binding</keyword>
<organism evidence="17 18">
    <name type="scientific">Hydnum rufescens UP504</name>
    <dbReference type="NCBI Taxonomy" id="1448309"/>
    <lineage>
        <taxon>Eukaryota</taxon>
        <taxon>Fungi</taxon>
        <taxon>Dikarya</taxon>
        <taxon>Basidiomycota</taxon>
        <taxon>Agaricomycotina</taxon>
        <taxon>Agaricomycetes</taxon>
        <taxon>Cantharellales</taxon>
        <taxon>Hydnaceae</taxon>
        <taxon>Hydnum</taxon>
    </lineage>
</organism>
<dbReference type="Pfam" id="PF02152">
    <property type="entry name" value="FolB"/>
    <property type="match status" value="2"/>
</dbReference>
<dbReference type="InterPro" id="IPR000550">
    <property type="entry name" value="Hppk"/>
</dbReference>
<comment type="caution">
    <text evidence="17">The sequence shown here is derived from an EMBL/GenBank/DDBJ whole genome shotgun (WGS) entry which is preliminary data.</text>
</comment>
<evidence type="ECO:0000259" key="16">
    <source>
        <dbReference type="PROSITE" id="PS50972"/>
    </source>
</evidence>
<dbReference type="SUPFAM" id="SSF55620">
    <property type="entry name" value="Tetrahydrobiopterin biosynthesis enzymes-like"/>
    <property type="match status" value="2"/>
</dbReference>
<keyword evidence="13" id="KW-0460">Magnesium</keyword>
<dbReference type="GO" id="GO:0003848">
    <property type="term" value="F:2-amino-4-hydroxy-6-hydroxymethyldihydropteridine diphosphokinase activity"/>
    <property type="evidence" value="ECO:0007669"/>
    <property type="project" value="UniProtKB-EC"/>
</dbReference>
<sequence>MDRDWIVVNELSVQAPLGASHWSNGKEHLPQPLHVTVSVPFSIAQAASSDSLLHSVNYSDLAKSIEGLASSQRVQNSFPSLESFAMEACEACLHKFPVVQEVKVRVEKLRAHLHAKGVAVEVTHLRQSPSTPRSWNHFYVRDLELSTIIGVRPWERLEKQVVRVNMELNVCSLHNSSGSFVDSFDYKGLVDSVIKFISASSYKMMESLVSGIAHSALSCPSAYLEGGPSAMMFASSGEVRITRTPQDFSIEIDRPRQQPSNIPDDTPAVPILEHTHIVALALGSNLNDRVSNIEKALVTLERDSVRVLNTSFMYESNAMYVEDQPKFANAACLIETTLDPQGLLRTLKQVETSVGRTPTFRHGPRVVDLDIVLYDDLVISESGDDSLGKGELIVPHARMLEREFVLRPLADIIPNVIHPLTGKSIKWHLNVLASSGSSSSLWKLISFPSSPPVWPERIAKPQDGTCWSFGKRTYIMATLNVTPDSFSDGGLHLTTSKAGADIIDVGGYSTRPGAPDVPLEEELHRVVPVIQALRDAGISCPISVDTFRPEVARQAVLAGANCVNDVRSLREEGMRAAVKDLGVPVVMMHSRTDAGKQTSYAPHGVMTGVRDELGAEIKKAFHHGIRRWNIVVDPGIGFSKTLDGNLELIRNLKKFTEHDTDLSRLAHGPTCLSNSVELQIPDVLASMPVLVGTSRKSYLGAVIERPRAPPSERDAATLAACTAAIQQGCDILRVHDVGSAKDASRVADALWRT</sequence>
<dbReference type="SUPFAM" id="SSF51717">
    <property type="entry name" value="Dihydropteroate synthetase-like"/>
    <property type="match status" value="1"/>
</dbReference>
<dbReference type="InterPro" id="IPR045031">
    <property type="entry name" value="DHP_synth-like"/>
</dbReference>
<dbReference type="EMBL" id="MU128944">
    <property type="protein sequence ID" value="KAF9516037.1"/>
    <property type="molecule type" value="Genomic_DNA"/>
</dbReference>
<evidence type="ECO:0000313" key="17">
    <source>
        <dbReference type="EMBL" id="KAF9516037.1"/>
    </source>
</evidence>
<feature type="domain" description="Pterin-binding" evidence="16">
    <location>
        <begin position="460"/>
        <end position="745"/>
    </location>
</feature>
<keyword evidence="18" id="KW-1185">Reference proteome</keyword>
<evidence type="ECO:0000256" key="6">
    <source>
        <dbReference type="ARBA" id="ARBA00009640"/>
    </source>
</evidence>
<dbReference type="NCBIfam" id="TIGR01496">
    <property type="entry name" value="DHPS"/>
    <property type="match status" value="1"/>
</dbReference>
<evidence type="ECO:0000256" key="15">
    <source>
        <dbReference type="ARBA" id="ARBA00023268"/>
    </source>
</evidence>
<evidence type="ECO:0000256" key="8">
    <source>
        <dbReference type="ARBA" id="ARBA00022679"/>
    </source>
</evidence>
<keyword evidence="12" id="KW-0067">ATP-binding</keyword>
<comment type="pathway">
    <text evidence="4">Cofactor biosynthesis; tetrahydrofolate biosynthesis; 7,8-dihydrofolate from 2-amino-4-hydroxy-6-hydroxymethyl-7,8-dihydropteridine diphosphate and 4-aminobenzoate: step 1/2.</text>
</comment>
<evidence type="ECO:0000256" key="1">
    <source>
        <dbReference type="ARBA" id="ARBA00000012"/>
    </source>
</evidence>
<evidence type="ECO:0000256" key="10">
    <source>
        <dbReference type="ARBA" id="ARBA00022741"/>
    </source>
</evidence>
<dbReference type="PROSITE" id="PS50972">
    <property type="entry name" value="PTERIN_BINDING"/>
    <property type="match status" value="1"/>
</dbReference>
<dbReference type="GO" id="GO:0005524">
    <property type="term" value="F:ATP binding"/>
    <property type="evidence" value="ECO:0007669"/>
    <property type="project" value="UniProtKB-KW"/>
</dbReference>
<dbReference type="GO" id="GO:0016301">
    <property type="term" value="F:kinase activity"/>
    <property type="evidence" value="ECO:0007669"/>
    <property type="project" value="UniProtKB-KW"/>
</dbReference>
<keyword evidence="15" id="KW-0511">Multifunctional enzyme</keyword>
<evidence type="ECO:0000256" key="3">
    <source>
        <dbReference type="ARBA" id="ARBA00001946"/>
    </source>
</evidence>
<dbReference type="SMART" id="SM00905">
    <property type="entry name" value="FolB"/>
    <property type="match status" value="2"/>
</dbReference>
<dbReference type="InterPro" id="IPR006390">
    <property type="entry name" value="DHP_synth_dom"/>
</dbReference>
<dbReference type="GO" id="GO:0046654">
    <property type="term" value="P:tetrahydrofolate biosynthetic process"/>
    <property type="evidence" value="ECO:0007669"/>
    <property type="project" value="TreeGrafter"/>
</dbReference>
<dbReference type="GO" id="GO:0005740">
    <property type="term" value="C:mitochondrial envelope"/>
    <property type="evidence" value="ECO:0007669"/>
    <property type="project" value="TreeGrafter"/>
</dbReference>
<dbReference type="Gene3D" id="3.20.20.20">
    <property type="entry name" value="Dihydropteroate synthase-like"/>
    <property type="match status" value="1"/>
</dbReference>
<dbReference type="PROSITE" id="PS00794">
    <property type="entry name" value="HPPK"/>
    <property type="match status" value="1"/>
</dbReference>
<dbReference type="InterPro" id="IPR000489">
    <property type="entry name" value="Pterin-binding_dom"/>
</dbReference>
<evidence type="ECO:0000256" key="5">
    <source>
        <dbReference type="ARBA" id="ARBA00005051"/>
    </source>
</evidence>
<keyword evidence="11" id="KW-0418">Kinase</keyword>
<dbReference type="Gene3D" id="3.30.70.560">
    <property type="entry name" value="7,8-Dihydro-6-hydroxymethylpterin-pyrophosphokinase HPPK"/>
    <property type="match status" value="1"/>
</dbReference>
<keyword evidence="8" id="KW-0808">Transferase</keyword>
<dbReference type="PANTHER" id="PTHR20941:SF1">
    <property type="entry name" value="FOLIC ACID SYNTHESIS PROTEIN FOL1"/>
    <property type="match status" value="1"/>
</dbReference>
<dbReference type="NCBIfam" id="TIGR00526">
    <property type="entry name" value="folB_dom"/>
    <property type="match status" value="1"/>
</dbReference>
<dbReference type="InterPro" id="IPR011005">
    <property type="entry name" value="Dihydropteroate_synth-like_sf"/>
</dbReference>
<reference evidence="17" key="1">
    <citation type="journal article" date="2020" name="Nat. Commun.">
        <title>Large-scale genome sequencing of mycorrhizal fungi provides insights into the early evolution of symbiotic traits.</title>
        <authorList>
            <person name="Miyauchi S."/>
            <person name="Kiss E."/>
            <person name="Kuo A."/>
            <person name="Drula E."/>
            <person name="Kohler A."/>
            <person name="Sanchez-Garcia M."/>
            <person name="Morin E."/>
            <person name="Andreopoulos B."/>
            <person name="Barry K.W."/>
            <person name="Bonito G."/>
            <person name="Buee M."/>
            <person name="Carver A."/>
            <person name="Chen C."/>
            <person name="Cichocki N."/>
            <person name="Clum A."/>
            <person name="Culley D."/>
            <person name="Crous P.W."/>
            <person name="Fauchery L."/>
            <person name="Girlanda M."/>
            <person name="Hayes R.D."/>
            <person name="Keri Z."/>
            <person name="LaButti K."/>
            <person name="Lipzen A."/>
            <person name="Lombard V."/>
            <person name="Magnuson J."/>
            <person name="Maillard F."/>
            <person name="Murat C."/>
            <person name="Nolan M."/>
            <person name="Ohm R.A."/>
            <person name="Pangilinan J."/>
            <person name="Pereira M.F."/>
            <person name="Perotto S."/>
            <person name="Peter M."/>
            <person name="Pfister S."/>
            <person name="Riley R."/>
            <person name="Sitrit Y."/>
            <person name="Stielow J.B."/>
            <person name="Szollosi G."/>
            <person name="Zifcakova L."/>
            <person name="Stursova M."/>
            <person name="Spatafora J.W."/>
            <person name="Tedersoo L."/>
            <person name="Vaario L.M."/>
            <person name="Yamada A."/>
            <person name="Yan M."/>
            <person name="Wang P."/>
            <person name="Xu J."/>
            <person name="Bruns T."/>
            <person name="Baldrian P."/>
            <person name="Vilgalys R."/>
            <person name="Dunand C."/>
            <person name="Henrissat B."/>
            <person name="Grigoriev I.V."/>
            <person name="Hibbett D."/>
            <person name="Nagy L.G."/>
            <person name="Martin F.M."/>
        </authorList>
    </citation>
    <scope>NUCLEOTIDE SEQUENCE</scope>
    <source>
        <strain evidence="17">UP504</strain>
    </source>
</reference>
<evidence type="ECO:0000256" key="14">
    <source>
        <dbReference type="ARBA" id="ARBA00022909"/>
    </source>
</evidence>
<evidence type="ECO:0000256" key="12">
    <source>
        <dbReference type="ARBA" id="ARBA00022840"/>
    </source>
</evidence>
<dbReference type="OrthoDB" id="615426at2759"/>
<dbReference type="GO" id="GO:0046872">
    <property type="term" value="F:metal ion binding"/>
    <property type="evidence" value="ECO:0007669"/>
    <property type="project" value="UniProtKB-KW"/>
</dbReference>
<keyword evidence="14" id="KW-0289">Folate biosynthesis</keyword>
<comment type="pathway">
    <text evidence="5">Cofactor biosynthesis; tetrahydrofolate biosynthesis; 2-amino-4-hydroxy-6-hydroxymethyl-7,8-dihydropteridine diphosphate from 7,8-dihydroneopterin triphosphate: step 4/4.</text>
</comment>
<comment type="similarity">
    <text evidence="7">In the C-terminal section; belongs to the DHPS family.</text>
</comment>
<dbReference type="AlphaFoldDB" id="A0A9P6DW64"/>
<dbReference type="CDD" id="cd00483">
    <property type="entry name" value="HPPK"/>
    <property type="match status" value="1"/>
</dbReference>
<comment type="similarity">
    <text evidence="6">In the N-terminal section; belongs to the DHNA family.</text>
</comment>
<gene>
    <name evidence="17" type="ORF">BS47DRAFT_1341363</name>
</gene>
<dbReference type="Gene3D" id="3.30.1130.10">
    <property type="match status" value="2"/>
</dbReference>
<evidence type="ECO:0000256" key="2">
    <source>
        <dbReference type="ARBA" id="ARBA00000198"/>
    </source>
</evidence>
<keyword evidence="9" id="KW-0479">Metal-binding</keyword>
<evidence type="ECO:0000256" key="11">
    <source>
        <dbReference type="ARBA" id="ARBA00022777"/>
    </source>
</evidence>
<evidence type="ECO:0000256" key="13">
    <source>
        <dbReference type="ARBA" id="ARBA00022842"/>
    </source>
</evidence>
<comment type="cofactor">
    <cofactor evidence="3">
        <name>Mg(2+)</name>
        <dbReference type="ChEBI" id="CHEBI:18420"/>
    </cofactor>
</comment>
<dbReference type="NCBIfam" id="TIGR01498">
    <property type="entry name" value="folK"/>
    <property type="match status" value="1"/>
</dbReference>
<evidence type="ECO:0000256" key="4">
    <source>
        <dbReference type="ARBA" id="ARBA00004763"/>
    </source>
</evidence>
<dbReference type="Proteomes" id="UP000886523">
    <property type="component" value="Unassembled WGS sequence"/>
</dbReference>
<dbReference type="InterPro" id="IPR006157">
    <property type="entry name" value="FolB_dom"/>
</dbReference>
<dbReference type="PROSITE" id="PS00793">
    <property type="entry name" value="DHPS_2"/>
    <property type="match status" value="1"/>
</dbReference>
<comment type="catalytic activity">
    <reaction evidence="1">
        <text>(7,8-dihydropterin-6-yl)methyl diphosphate + 4-aminobenzoate = 7,8-dihydropteroate + diphosphate</text>
        <dbReference type="Rhea" id="RHEA:19949"/>
        <dbReference type="ChEBI" id="CHEBI:17836"/>
        <dbReference type="ChEBI" id="CHEBI:17839"/>
        <dbReference type="ChEBI" id="CHEBI:33019"/>
        <dbReference type="ChEBI" id="CHEBI:72950"/>
        <dbReference type="EC" id="2.5.1.15"/>
    </reaction>
</comment>
<dbReference type="SUPFAM" id="SSF55083">
    <property type="entry name" value="6-hydroxymethyl-7,8-dihydropterin pyrophosphokinase, HPPK"/>
    <property type="match status" value="1"/>
</dbReference>
<evidence type="ECO:0000313" key="18">
    <source>
        <dbReference type="Proteomes" id="UP000886523"/>
    </source>
</evidence>
<dbReference type="GO" id="GO:0046656">
    <property type="term" value="P:folic acid biosynthetic process"/>
    <property type="evidence" value="ECO:0007669"/>
    <property type="project" value="UniProtKB-KW"/>
</dbReference>
<dbReference type="InterPro" id="IPR043133">
    <property type="entry name" value="GTP-CH-I_C/QueF"/>
</dbReference>
<dbReference type="CDD" id="cd00739">
    <property type="entry name" value="DHPS"/>
    <property type="match status" value="1"/>
</dbReference>